<evidence type="ECO:0000256" key="3">
    <source>
        <dbReference type="ARBA" id="ARBA00022898"/>
    </source>
</evidence>
<accession>A0A0G2J1P9</accession>
<comment type="caution">
    <text evidence="5">The sequence shown here is derived from an EMBL/GenBank/DDBJ whole genome shotgun (WGS) entry which is preliminary data.</text>
</comment>
<dbReference type="InterPro" id="IPR015422">
    <property type="entry name" value="PyrdxlP-dep_Trfase_small"/>
</dbReference>
<dbReference type="Gene3D" id="3.40.640.10">
    <property type="entry name" value="Type I PLP-dependent aspartate aminotransferase-like (Major domain)"/>
    <property type="match status" value="1"/>
</dbReference>
<gene>
    <name evidence="5" type="ORF">EMCG_02291</name>
</gene>
<dbReference type="AlphaFoldDB" id="A0A0G2J1P9"/>
<name>A0A0G2J1P9_9EURO</name>
<dbReference type="InterPro" id="IPR015424">
    <property type="entry name" value="PyrdxlP-dep_Trfase"/>
</dbReference>
<evidence type="ECO:0000256" key="1">
    <source>
        <dbReference type="ARBA" id="ARBA00001933"/>
    </source>
</evidence>
<sequence>MDQSAVFHRSLEKSYPTAVKGEGVYLFTDKGDRILDGCCGAAVSSVGHGNEEVIEAVVAQARDLAFAHSSFFTSDPAEELARAIINKSNDAFSKVTFLCSGSEAVDSALKIARQYHIYNGELERVNFIGRNDSYHGNTLGALAAGNNSARREPFAPILSSVFHHVSRCFYDADGAGVTESDYEDRLITEFRDKINTLGPKTVAAVIVEPVVGATLGTAPATSTYLPRLKELCGRHGILVIFDEVMCGMGRAGTYHAWQSLGGVAPDLQTIGKGLGAGYQPLSAVLIGKKVYDMFEEHSKGSKKFVSGHTFQGHSMACAGALAVQKILERDNLIPNVMKRGLLLESFLRQGLSSHIKEHGVSLRGLGLFRTVDFGRLGISSGSRSLAPEVSEECFKQGIAVYLCSGAVDALLFAPPFIISENEIFILAKIFLESLKSVLEKRKADR</sequence>
<dbReference type="GO" id="GO:0008483">
    <property type="term" value="F:transaminase activity"/>
    <property type="evidence" value="ECO:0007669"/>
    <property type="project" value="InterPro"/>
</dbReference>
<dbReference type="GO" id="GO:0030170">
    <property type="term" value="F:pyridoxal phosphate binding"/>
    <property type="evidence" value="ECO:0007669"/>
    <property type="project" value="InterPro"/>
</dbReference>
<dbReference type="EMBL" id="LCZI01000985">
    <property type="protein sequence ID" value="KKZ63404.1"/>
    <property type="molecule type" value="Genomic_DNA"/>
</dbReference>
<protein>
    <submittedName>
        <fullName evidence="5">Uncharacterized protein</fullName>
    </submittedName>
</protein>
<dbReference type="PIRSF" id="PIRSF000521">
    <property type="entry name" value="Transaminase_4ab_Lys_Orn"/>
    <property type="match status" value="1"/>
</dbReference>
<comment type="similarity">
    <text evidence="2 4">Belongs to the class-III pyridoxal-phosphate-dependent aminotransferase family.</text>
</comment>
<evidence type="ECO:0000313" key="5">
    <source>
        <dbReference type="EMBL" id="KKZ63404.1"/>
    </source>
</evidence>
<dbReference type="CDD" id="cd00610">
    <property type="entry name" value="OAT_like"/>
    <property type="match status" value="1"/>
</dbReference>
<proteinExistence type="inferred from homology"/>
<dbReference type="SUPFAM" id="SSF53383">
    <property type="entry name" value="PLP-dependent transferases"/>
    <property type="match status" value="1"/>
</dbReference>
<dbReference type="Gene3D" id="3.90.1150.10">
    <property type="entry name" value="Aspartate Aminotransferase, domain 1"/>
    <property type="match status" value="1"/>
</dbReference>
<evidence type="ECO:0000256" key="2">
    <source>
        <dbReference type="ARBA" id="ARBA00008954"/>
    </source>
</evidence>
<evidence type="ECO:0000313" key="6">
    <source>
        <dbReference type="Proteomes" id="UP000034164"/>
    </source>
</evidence>
<dbReference type="FunFam" id="3.40.640.10:FF:000004">
    <property type="entry name" value="Acetylornithine aminotransferase"/>
    <property type="match status" value="1"/>
</dbReference>
<keyword evidence="3 4" id="KW-0663">Pyridoxal phosphate</keyword>
<organism evidence="5 6">
    <name type="scientific">[Emmonsia] crescens</name>
    <dbReference type="NCBI Taxonomy" id="73230"/>
    <lineage>
        <taxon>Eukaryota</taxon>
        <taxon>Fungi</taxon>
        <taxon>Dikarya</taxon>
        <taxon>Ascomycota</taxon>
        <taxon>Pezizomycotina</taxon>
        <taxon>Eurotiomycetes</taxon>
        <taxon>Eurotiomycetidae</taxon>
        <taxon>Onygenales</taxon>
        <taxon>Ajellomycetaceae</taxon>
        <taxon>Emergomyces</taxon>
    </lineage>
</organism>
<dbReference type="PANTHER" id="PTHR43094">
    <property type="entry name" value="AMINOTRANSFERASE"/>
    <property type="match status" value="1"/>
</dbReference>
<dbReference type="InterPro" id="IPR005814">
    <property type="entry name" value="Aminotrans_3"/>
</dbReference>
<dbReference type="OrthoDB" id="5419315at2759"/>
<dbReference type="Pfam" id="PF00202">
    <property type="entry name" value="Aminotran_3"/>
    <property type="match status" value="1"/>
</dbReference>
<comment type="cofactor">
    <cofactor evidence="1">
        <name>pyridoxal 5'-phosphate</name>
        <dbReference type="ChEBI" id="CHEBI:597326"/>
    </cofactor>
</comment>
<dbReference type="InterPro" id="IPR015421">
    <property type="entry name" value="PyrdxlP-dep_Trfase_major"/>
</dbReference>
<dbReference type="GO" id="GO:0005829">
    <property type="term" value="C:cytosol"/>
    <property type="evidence" value="ECO:0007669"/>
    <property type="project" value="TreeGrafter"/>
</dbReference>
<reference evidence="6" key="1">
    <citation type="journal article" date="2015" name="PLoS Genet.">
        <title>The dynamic genome and transcriptome of the human fungal pathogen Blastomyces and close relative Emmonsia.</title>
        <authorList>
            <person name="Munoz J.F."/>
            <person name="Gauthier G.M."/>
            <person name="Desjardins C.A."/>
            <person name="Gallo J.E."/>
            <person name="Holder J."/>
            <person name="Sullivan T.D."/>
            <person name="Marty A.J."/>
            <person name="Carmen J.C."/>
            <person name="Chen Z."/>
            <person name="Ding L."/>
            <person name="Gujja S."/>
            <person name="Magrini V."/>
            <person name="Misas E."/>
            <person name="Mitreva M."/>
            <person name="Priest M."/>
            <person name="Saif S."/>
            <person name="Whiston E.A."/>
            <person name="Young S."/>
            <person name="Zeng Q."/>
            <person name="Goldman W.E."/>
            <person name="Mardis E.R."/>
            <person name="Taylor J.W."/>
            <person name="McEwen J.G."/>
            <person name="Clay O.K."/>
            <person name="Klein B.S."/>
            <person name="Cuomo C.A."/>
        </authorList>
    </citation>
    <scope>NUCLEOTIDE SEQUENCE [LARGE SCALE GENOMIC DNA]</scope>
    <source>
        <strain evidence="6">UAMH 3008</strain>
    </source>
</reference>
<dbReference type="Proteomes" id="UP000034164">
    <property type="component" value="Unassembled WGS sequence"/>
</dbReference>
<dbReference type="PANTHER" id="PTHR43094:SF1">
    <property type="entry name" value="AMINOTRANSFERASE CLASS-III"/>
    <property type="match status" value="1"/>
</dbReference>
<evidence type="ECO:0000256" key="4">
    <source>
        <dbReference type="RuleBase" id="RU003560"/>
    </source>
</evidence>
<dbReference type="VEuPathDB" id="FungiDB:EMCG_02291"/>